<sequence>MAGDLHNAVGRLRAQLKRIRYPHVPAAIEDLARNDTLLRILHFTFLDYSRHLAQFVSSKGYDLYGATDARFVASLFRLLRDEFRLFPSLTSAQFLSNHHTERKLTLVADAIMMAQKQHGELVRSQRREEAKWTNPKRYTARDEA</sequence>
<dbReference type="PANTHER" id="PTHR31477:SF1">
    <property type="entry name" value="CENTROSOMAL PROTEIN OF 44 KDA"/>
    <property type="match status" value="1"/>
</dbReference>
<evidence type="ECO:0000313" key="12">
    <source>
        <dbReference type="Proteomes" id="UP001146120"/>
    </source>
</evidence>
<keyword evidence="5" id="KW-0963">Cytoplasm</keyword>
<evidence type="ECO:0000256" key="5">
    <source>
        <dbReference type="ARBA" id="ARBA00022490"/>
    </source>
</evidence>
<dbReference type="InterPro" id="IPR029157">
    <property type="entry name" value="CEP44_CC"/>
</dbReference>
<feature type="domain" description="Centrosomal CEP44" evidence="10">
    <location>
        <begin position="4"/>
        <end position="127"/>
    </location>
</feature>
<evidence type="ECO:0000256" key="2">
    <source>
        <dbReference type="ARBA" id="ARBA00004214"/>
    </source>
</evidence>
<organism evidence="11 12">
    <name type="scientific">Lagenidium giganteum</name>
    <dbReference type="NCBI Taxonomy" id="4803"/>
    <lineage>
        <taxon>Eukaryota</taxon>
        <taxon>Sar</taxon>
        <taxon>Stramenopiles</taxon>
        <taxon>Oomycota</taxon>
        <taxon>Peronosporomycetes</taxon>
        <taxon>Pythiales</taxon>
        <taxon>Pythiaceae</taxon>
    </lineage>
</organism>
<dbReference type="GO" id="GO:0000922">
    <property type="term" value="C:spindle pole"/>
    <property type="evidence" value="ECO:0007669"/>
    <property type="project" value="UniProtKB-SubCell"/>
</dbReference>
<reference evidence="11" key="1">
    <citation type="submission" date="2022-11" db="EMBL/GenBank/DDBJ databases">
        <authorList>
            <person name="Morgan W.R."/>
            <person name="Tartar A."/>
        </authorList>
    </citation>
    <scope>NUCLEOTIDE SEQUENCE</scope>
    <source>
        <strain evidence="11">ARSEF 373</strain>
    </source>
</reference>
<keyword evidence="12" id="KW-1185">Reference proteome</keyword>
<evidence type="ECO:0000256" key="7">
    <source>
        <dbReference type="ARBA" id="ARBA00023212"/>
    </source>
</evidence>
<reference evidence="11" key="2">
    <citation type="journal article" date="2023" name="Microbiol Resour">
        <title>Decontamination and Annotation of the Draft Genome Sequence of the Oomycete Lagenidium giganteum ARSEF 373.</title>
        <authorList>
            <person name="Morgan W.R."/>
            <person name="Tartar A."/>
        </authorList>
    </citation>
    <scope>NUCLEOTIDE SEQUENCE</scope>
    <source>
        <strain evidence="11">ARSEF 373</strain>
    </source>
</reference>
<evidence type="ECO:0000256" key="9">
    <source>
        <dbReference type="SAM" id="MobiDB-lite"/>
    </source>
</evidence>
<evidence type="ECO:0000256" key="4">
    <source>
        <dbReference type="ARBA" id="ARBA00014053"/>
    </source>
</evidence>
<dbReference type="EMBL" id="DAKRPA010000339">
    <property type="protein sequence ID" value="DAZ93159.1"/>
    <property type="molecule type" value="Genomic_DNA"/>
</dbReference>
<dbReference type="GO" id="GO:0030496">
    <property type="term" value="C:midbody"/>
    <property type="evidence" value="ECO:0007669"/>
    <property type="project" value="UniProtKB-SubCell"/>
</dbReference>
<protein>
    <recommendedName>
        <fullName evidence="4">Centrosomal protein of 44 kDa</fullName>
    </recommendedName>
</protein>
<gene>
    <name evidence="11" type="ORF">N0F65_005509</name>
</gene>
<evidence type="ECO:0000313" key="11">
    <source>
        <dbReference type="EMBL" id="DAZ93159.1"/>
    </source>
</evidence>
<comment type="caution">
    <text evidence="11">The sequence shown here is derived from an EMBL/GenBank/DDBJ whole genome shotgun (WGS) entry which is preliminary data.</text>
</comment>
<feature type="region of interest" description="Disordered" evidence="9">
    <location>
        <begin position="123"/>
        <end position="144"/>
    </location>
</feature>
<evidence type="ECO:0000256" key="6">
    <source>
        <dbReference type="ARBA" id="ARBA00023054"/>
    </source>
</evidence>
<keyword evidence="6" id="KW-0175">Coiled coil</keyword>
<evidence type="ECO:0000259" key="10">
    <source>
        <dbReference type="Pfam" id="PF15007"/>
    </source>
</evidence>
<dbReference type="AlphaFoldDB" id="A0AAV2YIL5"/>
<keyword evidence="7" id="KW-0206">Cytoskeleton</keyword>
<dbReference type="Pfam" id="PF15007">
    <property type="entry name" value="CEP44"/>
    <property type="match status" value="1"/>
</dbReference>
<evidence type="ECO:0000256" key="3">
    <source>
        <dbReference type="ARBA" id="ARBA00004647"/>
    </source>
</evidence>
<dbReference type="InterPro" id="IPR033603">
    <property type="entry name" value="CEP44"/>
</dbReference>
<evidence type="ECO:0000256" key="8">
    <source>
        <dbReference type="ARBA" id="ARBA00046235"/>
    </source>
</evidence>
<dbReference type="PANTHER" id="PTHR31477">
    <property type="entry name" value="CENTROSOMAL PROTEIN OF 44 KDA"/>
    <property type="match status" value="1"/>
</dbReference>
<dbReference type="Proteomes" id="UP001146120">
    <property type="component" value="Unassembled WGS sequence"/>
</dbReference>
<evidence type="ECO:0000256" key="1">
    <source>
        <dbReference type="ARBA" id="ARBA00004114"/>
    </source>
</evidence>
<accession>A0AAV2YIL5</accession>
<comment type="subcellular location">
    <subcellularLocation>
        <location evidence="1">Cytoplasm</location>
        <location evidence="1">Cytoskeleton</location>
        <location evidence="1">Microtubule organizing center</location>
        <location evidence="1">Centrosome</location>
        <location evidence="1">Centriole</location>
    </subcellularLocation>
    <subcellularLocation>
        <location evidence="3">Cytoplasm</location>
        <location evidence="3">Cytoskeleton</location>
        <location evidence="3">Spindle pole</location>
    </subcellularLocation>
    <subcellularLocation>
        <location evidence="2">Midbody</location>
    </subcellularLocation>
</comment>
<proteinExistence type="predicted"/>
<comment type="function">
    <text evidence="8">Centriole-enriched microtubule-binding protein involved in centriole biogenesis. In collaboration with CEP295 and POC1B, is required for the centriole-to-centrosome conversion by ensuring the formation of bona fide centriole wall. Functions as a linker component that maintains centrosome cohesion. Associates with CROCC and regulates its stability and localization to the centrosome.</text>
</comment>
<dbReference type="GO" id="GO:0005814">
    <property type="term" value="C:centriole"/>
    <property type="evidence" value="ECO:0007669"/>
    <property type="project" value="UniProtKB-SubCell"/>
</dbReference>
<name>A0AAV2YIL5_9STRA</name>